<keyword evidence="3" id="KW-1185">Reference proteome</keyword>
<feature type="region of interest" description="Disordered" evidence="1">
    <location>
        <begin position="1"/>
        <end position="39"/>
    </location>
</feature>
<evidence type="ECO:0000313" key="3">
    <source>
        <dbReference type="Proteomes" id="UP001553715"/>
    </source>
</evidence>
<name>A0ABV3LFQ5_9MICO</name>
<protein>
    <submittedName>
        <fullName evidence="2">Uncharacterized protein</fullName>
    </submittedName>
</protein>
<feature type="compositionally biased region" description="Gly residues" evidence="1">
    <location>
        <begin position="121"/>
        <end position="130"/>
    </location>
</feature>
<reference evidence="2 3" key="1">
    <citation type="submission" date="2024-06" db="EMBL/GenBank/DDBJ databases">
        <title>The Natural Products Discovery Center: Release of the First 8490 Sequenced Strains for Exploring Actinobacteria Biosynthetic Diversity.</title>
        <authorList>
            <person name="Kalkreuter E."/>
            <person name="Kautsar S.A."/>
            <person name="Yang D."/>
            <person name="Bader C.D."/>
            <person name="Teijaro C.N."/>
            <person name="Fluegel L."/>
            <person name="Davis C.M."/>
            <person name="Simpson J.R."/>
            <person name="Lauterbach L."/>
            <person name="Steele A.D."/>
            <person name="Gui C."/>
            <person name="Meng S."/>
            <person name="Li G."/>
            <person name="Viehrig K."/>
            <person name="Ye F."/>
            <person name="Su P."/>
            <person name="Kiefer A.F."/>
            <person name="Nichols A."/>
            <person name="Cepeda A.J."/>
            <person name="Yan W."/>
            <person name="Fan B."/>
            <person name="Jiang Y."/>
            <person name="Adhikari A."/>
            <person name="Zheng C.-J."/>
            <person name="Schuster L."/>
            <person name="Cowan T.M."/>
            <person name="Smanski M.J."/>
            <person name="Chevrette M.G."/>
            <person name="De Carvalho L.P.S."/>
            <person name="Shen B."/>
        </authorList>
    </citation>
    <scope>NUCLEOTIDE SEQUENCE [LARGE SCALE GENOMIC DNA]</scope>
    <source>
        <strain evidence="2 3">NPDC077434</strain>
    </source>
</reference>
<dbReference type="EMBL" id="JBFBMH010000006">
    <property type="protein sequence ID" value="MEW1974747.1"/>
    <property type="molecule type" value="Genomic_DNA"/>
</dbReference>
<dbReference type="Proteomes" id="UP001553715">
    <property type="component" value="Unassembled WGS sequence"/>
</dbReference>
<feature type="region of interest" description="Disordered" evidence="1">
    <location>
        <begin position="102"/>
        <end position="130"/>
    </location>
</feature>
<dbReference type="RefSeq" id="WP_366232742.1">
    <property type="nucleotide sequence ID" value="NZ_JBFBMH010000006.1"/>
</dbReference>
<proteinExistence type="predicted"/>
<sequence>MTDISADAHARGEAARVRGRFGEQERTAEEVSLAGAPTSRSCLENQVDLRDIRSMGGDEIDAFDDIEAESAARRKLGVAGTTRSDTEFCNYLRYDLRENPLRGSRGVRERPGTGSQVRSGASGGVAAGRG</sequence>
<comment type="caution">
    <text evidence="2">The sequence shown here is derived from an EMBL/GenBank/DDBJ whole genome shotgun (WGS) entry which is preliminary data.</text>
</comment>
<feature type="compositionally biased region" description="Basic and acidic residues" evidence="1">
    <location>
        <begin position="1"/>
        <end position="29"/>
    </location>
</feature>
<evidence type="ECO:0000313" key="2">
    <source>
        <dbReference type="EMBL" id="MEW1974747.1"/>
    </source>
</evidence>
<accession>A0ABV3LFQ5</accession>
<gene>
    <name evidence="2" type="ORF">AB0301_06680</name>
</gene>
<evidence type="ECO:0000256" key="1">
    <source>
        <dbReference type="SAM" id="MobiDB-lite"/>
    </source>
</evidence>
<organism evidence="2 3">
    <name type="scientific">Microbacterium profundi</name>
    <dbReference type="NCBI Taxonomy" id="450380"/>
    <lineage>
        <taxon>Bacteria</taxon>
        <taxon>Bacillati</taxon>
        <taxon>Actinomycetota</taxon>
        <taxon>Actinomycetes</taxon>
        <taxon>Micrococcales</taxon>
        <taxon>Microbacteriaceae</taxon>
        <taxon>Microbacterium</taxon>
    </lineage>
</organism>
<feature type="compositionally biased region" description="Basic and acidic residues" evidence="1">
    <location>
        <begin position="102"/>
        <end position="111"/>
    </location>
</feature>